<comment type="caution">
    <text evidence="2">The sequence shown here is derived from an EMBL/GenBank/DDBJ whole genome shotgun (WGS) entry which is preliminary data.</text>
</comment>
<feature type="region of interest" description="Disordered" evidence="1">
    <location>
        <begin position="209"/>
        <end position="246"/>
    </location>
</feature>
<gene>
    <name evidence="2" type="ORF">CASFOL_016785</name>
</gene>
<reference evidence="3" key="1">
    <citation type="journal article" date="2024" name="IScience">
        <title>Strigolactones Initiate the Formation of Haustorium-like Structures in Castilleja.</title>
        <authorList>
            <person name="Buerger M."/>
            <person name="Peterson D."/>
            <person name="Chory J."/>
        </authorList>
    </citation>
    <scope>NUCLEOTIDE SEQUENCE [LARGE SCALE GENOMIC DNA]</scope>
</reference>
<dbReference type="AlphaFoldDB" id="A0ABD3D973"/>
<protein>
    <submittedName>
        <fullName evidence="2">Uncharacterized protein</fullName>
    </submittedName>
</protein>
<keyword evidence="3" id="KW-1185">Reference proteome</keyword>
<dbReference type="PANTHER" id="PTHR33735">
    <property type="entry name" value="EXPRESSED PROTEIN"/>
    <property type="match status" value="1"/>
</dbReference>
<proteinExistence type="predicted"/>
<evidence type="ECO:0000313" key="3">
    <source>
        <dbReference type="Proteomes" id="UP001632038"/>
    </source>
</evidence>
<name>A0ABD3D973_9LAMI</name>
<dbReference type="EMBL" id="JAVIJP010000018">
    <property type="protein sequence ID" value="KAL3638878.1"/>
    <property type="molecule type" value="Genomic_DNA"/>
</dbReference>
<evidence type="ECO:0000313" key="2">
    <source>
        <dbReference type="EMBL" id="KAL3638878.1"/>
    </source>
</evidence>
<organism evidence="2 3">
    <name type="scientific">Castilleja foliolosa</name>
    <dbReference type="NCBI Taxonomy" id="1961234"/>
    <lineage>
        <taxon>Eukaryota</taxon>
        <taxon>Viridiplantae</taxon>
        <taxon>Streptophyta</taxon>
        <taxon>Embryophyta</taxon>
        <taxon>Tracheophyta</taxon>
        <taxon>Spermatophyta</taxon>
        <taxon>Magnoliopsida</taxon>
        <taxon>eudicotyledons</taxon>
        <taxon>Gunneridae</taxon>
        <taxon>Pentapetalae</taxon>
        <taxon>asterids</taxon>
        <taxon>lamiids</taxon>
        <taxon>Lamiales</taxon>
        <taxon>Orobanchaceae</taxon>
        <taxon>Pedicularideae</taxon>
        <taxon>Castillejinae</taxon>
        <taxon>Castilleja</taxon>
    </lineage>
</organism>
<evidence type="ECO:0000256" key="1">
    <source>
        <dbReference type="SAM" id="MobiDB-lite"/>
    </source>
</evidence>
<dbReference type="Proteomes" id="UP001632038">
    <property type="component" value="Unassembled WGS sequence"/>
</dbReference>
<feature type="compositionally biased region" description="Basic and acidic residues" evidence="1">
    <location>
        <begin position="221"/>
        <end position="235"/>
    </location>
</feature>
<dbReference type="PANTHER" id="PTHR33735:SF26">
    <property type="entry name" value="PTERIN-BINDING DOMAIN-CONTAINING PROTEIN"/>
    <property type="match status" value="1"/>
</dbReference>
<accession>A0ABD3D973</accession>
<sequence length="281" mass="32965">MSITKYVIFLPSINIDPSRGSKSRISISSSSNIVASYNQNRSFLWSNNSIKVKKDDKNRRTFFVRSVIPGAPPPSQPPFNFINWIVGVSITIILPFITHKWTSFLKLKNEVETAVQTVEDIVEAVEEVTEGVEKAAEKIAEDLPEGGAFRKAVDFVEHVAERANRDAQLVDDFIDKVQEVEEKIEDYLQYDKEEDEEKDKEVEEKIEDYLQYDKEEDEEKDKEVDEKIEDYLQYEKEEDEEKDKEVEEKIEDYLQYDKEEDEEKDRVIELLKEEKIHDTHK</sequence>